<dbReference type="Proteomes" id="UP000541444">
    <property type="component" value="Unassembled WGS sequence"/>
</dbReference>
<sequence length="72" mass="8324">MLNDPEFQVLSTLGRLKVLERLHMARLDSVRVEACAKEGWLFPRLAQEGHCFNEPGLNKRFNLNQMSSMHVL</sequence>
<keyword evidence="2" id="KW-1185">Reference proteome</keyword>
<proteinExistence type="predicted"/>
<reference evidence="1 2" key="1">
    <citation type="journal article" date="2020" name="IScience">
        <title>Genome Sequencing of the Endangered Kingdonia uniflora (Circaeasteraceae, Ranunculales) Reveals Potential Mechanisms of Evolutionary Specialization.</title>
        <authorList>
            <person name="Sun Y."/>
            <person name="Deng T."/>
            <person name="Zhang A."/>
            <person name="Moore M.J."/>
            <person name="Landis J.B."/>
            <person name="Lin N."/>
            <person name="Zhang H."/>
            <person name="Zhang X."/>
            <person name="Huang J."/>
            <person name="Zhang X."/>
            <person name="Sun H."/>
            <person name="Wang H."/>
        </authorList>
    </citation>
    <scope>NUCLEOTIDE SEQUENCE [LARGE SCALE GENOMIC DNA]</scope>
    <source>
        <strain evidence="1">TB1705</strain>
        <tissue evidence="1">Leaf</tissue>
    </source>
</reference>
<dbReference type="EMBL" id="JACGCM010002394">
    <property type="protein sequence ID" value="KAF6140250.1"/>
    <property type="molecule type" value="Genomic_DNA"/>
</dbReference>
<comment type="caution">
    <text evidence="1">The sequence shown here is derived from an EMBL/GenBank/DDBJ whole genome shotgun (WGS) entry which is preliminary data.</text>
</comment>
<name>A0A7J7LCI7_9MAGN</name>
<organism evidence="1 2">
    <name type="scientific">Kingdonia uniflora</name>
    <dbReference type="NCBI Taxonomy" id="39325"/>
    <lineage>
        <taxon>Eukaryota</taxon>
        <taxon>Viridiplantae</taxon>
        <taxon>Streptophyta</taxon>
        <taxon>Embryophyta</taxon>
        <taxon>Tracheophyta</taxon>
        <taxon>Spermatophyta</taxon>
        <taxon>Magnoliopsida</taxon>
        <taxon>Ranunculales</taxon>
        <taxon>Circaeasteraceae</taxon>
        <taxon>Kingdonia</taxon>
    </lineage>
</organism>
<dbReference type="AlphaFoldDB" id="A0A7J7LCI7"/>
<accession>A0A7J7LCI7</accession>
<evidence type="ECO:0000313" key="2">
    <source>
        <dbReference type="Proteomes" id="UP000541444"/>
    </source>
</evidence>
<protein>
    <submittedName>
        <fullName evidence="1">Uncharacterized protein</fullName>
    </submittedName>
</protein>
<gene>
    <name evidence="1" type="ORF">GIB67_000298</name>
</gene>
<evidence type="ECO:0000313" key="1">
    <source>
        <dbReference type="EMBL" id="KAF6140250.1"/>
    </source>
</evidence>